<organism evidence="2 3">
    <name type="scientific">Colocasia esculenta</name>
    <name type="common">Wild taro</name>
    <name type="synonym">Arum esculentum</name>
    <dbReference type="NCBI Taxonomy" id="4460"/>
    <lineage>
        <taxon>Eukaryota</taxon>
        <taxon>Viridiplantae</taxon>
        <taxon>Streptophyta</taxon>
        <taxon>Embryophyta</taxon>
        <taxon>Tracheophyta</taxon>
        <taxon>Spermatophyta</taxon>
        <taxon>Magnoliopsida</taxon>
        <taxon>Liliopsida</taxon>
        <taxon>Araceae</taxon>
        <taxon>Aroideae</taxon>
        <taxon>Colocasieae</taxon>
        <taxon>Colocasia</taxon>
    </lineage>
</organism>
<dbReference type="Gene3D" id="2.30.240.10">
    <property type="entry name" value="At5g01610-like"/>
    <property type="match status" value="1"/>
</dbReference>
<evidence type="ECO:0000256" key="1">
    <source>
        <dbReference type="SAM" id="MobiDB-lite"/>
    </source>
</evidence>
<dbReference type="PANTHER" id="PTHR31676:SF10">
    <property type="entry name" value="EXPRESSED PROTEIN"/>
    <property type="match status" value="1"/>
</dbReference>
<keyword evidence="3" id="KW-1185">Reference proteome</keyword>
<comment type="caution">
    <text evidence="2">The sequence shown here is derived from an EMBL/GenBank/DDBJ whole genome shotgun (WGS) entry which is preliminary data.</text>
</comment>
<dbReference type="InterPro" id="IPR007493">
    <property type="entry name" value="DUF538"/>
</dbReference>
<dbReference type="PANTHER" id="PTHR31676">
    <property type="entry name" value="T31J12.3 PROTEIN-RELATED"/>
    <property type="match status" value="1"/>
</dbReference>
<sequence>MYVKYVLKRPRTGVVADEGSAATLQEARMPRGLLLDIVECRYLEETRFVWVKQKKKVEHYFNKVGRMVSYAAEITAYVEESRIRKLTGVKVKELMLWLTLSEIFVDGSVNSPAGKLTCKTSVGLFRVFPASAFELPGNPPRFPRHPQLPPPALQADQQQQQQDQEIKPKLEA</sequence>
<evidence type="ECO:0000313" key="3">
    <source>
        <dbReference type="Proteomes" id="UP000652761"/>
    </source>
</evidence>
<dbReference type="Proteomes" id="UP000652761">
    <property type="component" value="Unassembled WGS sequence"/>
</dbReference>
<reference evidence="2" key="1">
    <citation type="submission" date="2017-07" db="EMBL/GenBank/DDBJ databases">
        <title>Taro Niue Genome Assembly and Annotation.</title>
        <authorList>
            <person name="Atibalentja N."/>
            <person name="Keating K."/>
            <person name="Fields C.J."/>
        </authorList>
    </citation>
    <scope>NUCLEOTIDE SEQUENCE</scope>
    <source>
        <strain evidence="2">Niue_2</strain>
        <tissue evidence="2">Leaf</tissue>
    </source>
</reference>
<accession>A0A843W0H8</accession>
<dbReference type="EMBL" id="NMUH01003000">
    <property type="protein sequence ID" value="MQM03252.1"/>
    <property type="molecule type" value="Genomic_DNA"/>
</dbReference>
<proteinExistence type="predicted"/>
<feature type="compositionally biased region" description="Low complexity" evidence="1">
    <location>
        <begin position="153"/>
        <end position="163"/>
    </location>
</feature>
<dbReference type="OrthoDB" id="1878965at2759"/>
<feature type="compositionally biased region" description="Pro residues" evidence="1">
    <location>
        <begin position="138"/>
        <end position="152"/>
    </location>
</feature>
<protein>
    <submittedName>
        <fullName evidence="2">Uncharacterized protein</fullName>
    </submittedName>
</protein>
<evidence type="ECO:0000313" key="2">
    <source>
        <dbReference type="EMBL" id="MQM03252.1"/>
    </source>
</evidence>
<name>A0A843W0H8_COLES</name>
<dbReference type="Pfam" id="PF04398">
    <property type="entry name" value="DUF538"/>
    <property type="match status" value="1"/>
</dbReference>
<dbReference type="AlphaFoldDB" id="A0A843W0H8"/>
<gene>
    <name evidence="2" type="ORF">Taro_036029</name>
</gene>
<dbReference type="SUPFAM" id="SSF141562">
    <property type="entry name" value="At5g01610-like"/>
    <property type="match status" value="1"/>
</dbReference>
<dbReference type="InterPro" id="IPR036758">
    <property type="entry name" value="At5g01610-like"/>
</dbReference>
<feature type="region of interest" description="Disordered" evidence="1">
    <location>
        <begin position="138"/>
        <end position="172"/>
    </location>
</feature>